<feature type="region of interest" description="Disordered" evidence="1">
    <location>
        <begin position="477"/>
        <end position="537"/>
    </location>
</feature>
<feature type="compositionally biased region" description="Pro residues" evidence="1">
    <location>
        <begin position="592"/>
        <end position="609"/>
    </location>
</feature>
<evidence type="ECO:0000313" key="3">
    <source>
        <dbReference type="Proteomes" id="UP001500212"/>
    </source>
</evidence>
<proteinExistence type="predicted"/>
<name>A0ABP8TUS1_9ACTN</name>
<organism evidence="2 3">
    <name type="scientific">Actinoallomurus liliacearum</name>
    <dbReference type="NCBI Taxonomy" id="1080073"/>
    <lineage>
        <taxon>Bacteria</taxon>
        <taxon>Bacillati</taxon>
        <taxon>Actinomycetota</taxon>
        <taxon>Actinomycetes</taxon>
        <taxon>Streptosporangiales</taxon>
        <taxon>Thermomonosporaceae</taxon>
        <taxon>Actinoallomurus</taxon>
    </lineage>
</organism>
<dbReference type="EMBL" id="BAABHJ010000039">
    <property type="protein sequence ID" value="GAA4617049.1"/>
    <property type="molecule type" value="Genomic_DNA"/>
</dbReference>
<feature type="compositionally biased region" description="Low complexity" evidence="1">
    <location>
        <begin position="477"/>
        <end position="486"/>
    </location>
</feature>
<comment type="caution">
    <text evidence="2">The sequence shown here is derived from an EMBL/GenBank/DDBJ whole genome shotgun (WGS) entry which is preliminary data.</text>
</comment>
<feature type="compositionally biased region" description="Low complexity" evidence="1">
    <location>
        <begin position="18"/>
        <end position="37"/>
    </location>
</feature>
<reference evidence="3" key="1">
    <citation type="journal article" date="2019" name="Int. J. Syst. Evol. Microbiol.">
        <title>The Global Catalogue of Microorganisms (GCM) 10K type strain sequencing project: providing services to taxonomists for standard genome sequencing and annotation.</title>
        <authorList>
            <consortium name="The Broad Institute Genomics Platform"/>
            <consortium name="The Broad Institute Genome Sequencing Center for Infectious Disease"/>
            <person name="Wu L."/>
            <person name="Ma J."/>
        </authorList>
    </citation>
    <scope>NUCLEOTIDE SEQUENCE [LARGE SCALE GENOMIC DNA]</scope>
    <source>
        <strain evidence="3">JCM 17938</strain>
    </source>
</reference>
<feature type="region of interest" description="Disordered" evidence="1">
    <location>
        <begin position="999"/>
        <end position="1033"/>
    </location>
</feature>
<evidence type="ECO:0000256" key="1">
    <source>
        <dbReference type="SAM" id="MobiDB-lite"/>
    </source>
</evidence>
<feature type="region of interest" description="Disordered" evidence="1">
    <location>
        <begin position="1"/>
        <end position="37"/>
    </location>
</feature>
<keyword evidence="3" id="KW-1185">Reference proteome</keyword>
<feature type="region of interest" description="Disordered" evidence="1">
    <location>
        <begin position="554"/>
        <end position="779"/>
    </location>
</feature>
<evidence type="ECO:0000313" key="2">
    <source>
        <dbReference type="EMBL" id="GAA4617049.1"/>
    </source>
</evidence>
<feature type="compositionally biased region" description="Pro residues" evidence="1">
    <location>
        <begin position="657"/>
        <end position="690"/>
    </location>
</feature>
<sequence length="1033" mass="105029">MTRWRRTPIRRPGQGRQGAAASTGPGSSGAARAKSRAPVVVDEYDGLILLRSSPDAAPRPEDVAELARAVAGVDEYFTLVVGADDAGGELWARLGTVLDSLRAKGVTTVRLVLSGAGGERADRPALAQRIADAWGIEVIAPDAGVLILPGGSLLAQGTDGPGLGWRSFTSGTEPSPLGPRSPAPVWQPALARLPGRTAGGYVVEQVPAGLLLRSAREPRAWAAELCYSVPVDGDHLTVLVGASRLSGDAEVPAQEIASLLTALPTSTRSAVRLAPCGPVDLLSVAQDTAEILGADVEVWTGLPLVVGSDTEAGVRPVLIGADAEPTWAPFVEAVACRPYGADGADAPAEPRLLRWRSPLSEGVRTDDGVIRLSDRWQVAVTRSGLVVGPHGEPSAVAGRPVAPEQLAIEVNLRGAPADDALFTGLSRLLSDLGTGVREFVALHRAAPPEGADDAGFRLLRLAIEHNVALVEPRPVEAAPAPASPTVRTVATPRSAWSQAERAAEPPAAPPGARTDASGDATVHSEPARANSAGPAADAFAHSARIDLPDLVAAQSSLPPPEREAPMAPNPPGDVTEGSAPHRVEEPLHAPEHPAPPASVPEHPAPPAPAPEDRTGATPSTGPGEGGGAEPLSPNPAKTPPVSVTSGEPEASEAPGAPTEPPSAPRTPTPTAPEAEAPPEPSELPGPPEPPATTSALPEPPEPPAAPESLVAPGPSVAPGPLVAPGPPAMPRPPAATQPPAATEARVSPPSPPAEHRAGPAPATGGVRPGPAVKPLRRSTEAERAEFRSLVQRIWERHGAAVNRAMTRMPALRGGQVDAARTDLVAVHVHLSGGLGEPDGQEPGSPGGAGLPDSYLACLASGLSRLPSYRGAAVRGGLPADGDLERFVPGTVLRGPGPVSALPIGDAVGLSAATGGYVIWSSTGRRVRPLLGSGSGAASDEIVFPPGTAFRVLGVRSAGQAPIVLLSEILRTGSATGDRPGVLGDADQAALERLDEALRRQAPSAGGPSPAVWPVRCAEPLDGATGWQEPSRPG</sequence>
<dbReference type="Gene3D" id="3.90.176.10">
    <property type="entry name" value="Toxin ADP-ribosyltransferase, Chain A, domain 1"/>
    <property type="match status" value="1"/>
</dbReference>
<protein>
    <recommendedName>
        <fullName evidence="4">ADP ribosyltransferase domain-containing protein</fullName>
    </recommendedName>
</protein>
<accession>A0ABP8TUS1</accession>
<feature type="compositionally biased region" description="Pro residues" evidence="1">
    <location>
        <begin position="715"/>
        <end position="736"/>
    </location>
</feature>
<gene>
    <name evidence="2" type="ORF">GCM10023195_75940</name>
</gene>
<feature type="compositionally biased region" description="Basic and acidic residues" evidence="1">
    <location>
        <begin position="579"/>
        <end position="591"/>
    </location>
</feature>
<dbReference type="RefSeq" id="WP_345365306.1">
    <property type="nucleotide sequence ID" value="NZ_BAABHJ010000039.1"/>
</dbReference>
<dbReference type="Proteomes" id="UP001500212">
    <property type="component" value="Unassembled WGS sequence"/>
</dbReference>
<evidence type="ECO:0008006" key="4">
    <source>
        <dbReference type="Google" id="ProtNLM"/>
    </source>
</evidence>